<organism evidence="1 2">
    <name type="scientific">Panagrolaimus sp. ES5</name>
    <dbReference type="NCBI Taxonomy" id="591445"/>
    <lineage>
        <taxon>Eukaryota</taxon>
        <taxon>Metazoa</taxon>
        <taxon>Ecdysozoa</taxon>
        <taxon>Nematoda</taxon>
        <taxon>Chromadorea</taxon>
        <taxon>Rhabditida</taxon>
        <taxon>Tylenchina</taxon>
        <taxon>Panagrolaimomorpha</taxon>
        <taxon>Panagrolaimoidea</taxon>
        <taxon>Panagrolaimidae</taxon>
        <taxon>Panagrolaimus</taxon>
    </lineage>
</organism>
<reference evidence="2" key="1">
    <citation type="submission" date="2022-11" db="UniProtKB">
        <authorList>
            <consortium name="WormBaseParasite"/>
        </authorList>
    </citation>
    <scope>IDENTIFICATION</scope>
</reference>
<accession>A0AC34FWR4</accession>
<dbReference type="WBParaSite" id="ES5_v2.g21282.t1">
    <property type="protein sequence ID" value="ES5_v2.g21282.t1"/>
    <property type="gene ID" value="ES5_v2.g21282"/>
</dbReference>
<protein>
    <submittedName>
        <fullName evidence="2">Apple domain-containing protein</fullName>
    </submittedName>
</protein>
<proteinExistence type="predicted"/>
<dbReference type="Proteomes" id="UP000887579">
    <property type="component" value="Unplaced"/>
</dbReference>
<sequence length="274" mass="28550">MLMQIRYLPQVLDCRQACAAEKTFNCTGFLWPADGGDCYLYDKMNLAIDIFRNNQNSYVMYVRVCDGATAPSVGFCEFVQNATNVTGVTSALSVTPGIAAESSCREFCIAKFQGPNCEAYVVSPNTKVLSQCVLYSQIPTGLTTGTSNFATCLQTATRTPLTGSAATCANTTSTNLSQVCTGGSCTSGGTGGTGGNNGGAPTSAPVPETGCRFYDIDPQSRPSTVGFKAVGAQAKTAATSLCGWQKVRGGISADGNNAKNWKSLGYAINSDHCG</sequence>
<name>A0AC34FWR4_9BILA</name>
<evidence type="ECO:0000313" key="2">
    <source>
        <dbReference type="WBParaSite" id="ES5_v2.g21282.t1"/>
    </source>
</evidence>
<evidence type="ECO:0000313" key="1">
    <source>
        <dbReference type="Proteomes" id="UP000887579"/>
    </source>
</evidence>